<accession>A0A0P7ZCB5</accession>
<feature type="domain" description="4Fe-4S ferredoxin-type" evidence="8">
    <location>
        <begin position="159"/>
        <end position="188"/>
    </location>
</feature>
<reference evidence="9 10" key="1">
    <citation type="submission" date="2015-09" db="EMBL/GenBank/DDBJ databases">
        <title>A metagenomics-based metabolic model of nitrate-dependent anaerobic oxidation of methane by Methanoperedens-like archaea.</title>
        <authorList>
            <person name="Arshad A."/>
            <person name="Speth D.R."/>
            <person name="De Graaf R.M."/>
            <person name="Op Den Camp H.J."/>
            <person name="Jetten M.S."/>
            <person name="Welte C.U."/>
        </authorList>
    </citation>
    <scope>NUCLEOTIDE SEQUENCE [LARGE SCALE GENOMIC DNA]</scope>
</reference>
<proteinExistence type="inferred from homology"/>
<evidence type="ECO:0000259" key="8">
    <source>
        <dbReference type="PROSITE" id="PS51379"/>
    </source>
</evidence>
<evidence type="ECO:0000313" key="10">
    <source>
        <dbReference type="Proteomes" id="UP000050360"/>
    </source>
</evidence>
<dbReference type="Gene3D" id="3.30.70.20">
    <property type="match status" value="1"/>
</dbReference>
<dbReference type="PANTHER" id="PTHR11493">
    <property type="entry name" value="SULFITE REDUCTASE [NADPH] SUBUNIT BETA-RELATED"/>
    <property type="match status" value="1"/>
</dbReference>
<dbReference type="InterPro" id="IPR036136">
    <property type="entry name" value="Nit/Sulf_reduc_fer-like_dom_sf"/>
</dbReference>
<evidence type="ECO:0000256" key="4">
    <source>
        <dbReference type="ARBA" id="ARBA00022723"/>
    </source>
</evidence>
<dbReference type="GO" id="GO:0020037">
    <property type="term" value="F:heme binding"/>
    <property type="evidence" value="ECO:0007669"/>
    <property type="project" value="InterPro"/>
</dbReference>
<dbReference type="EMBL" id="LKCM01000245">
    <property type="protein sequence ID" value="KPQ42279.1"/>
    <property type="molecule type" value="Genomic_DNA"/>
</dbReference>
<dbReference type="SUPFAM" id="SSF56014">
    <property type="entry name" value="Nitrite and sulphite reductase 4Fe-4S domain-like"/>
    <property type="match status" value="1"/>
</dbReference>
<comment type="similarity">
    <text evidence="1">Belongs to the nitrite and sulfite reductase 4Fe-4S domain family.</text>
</comment>
<dbReference type="GO" id="GO:0051539">
    <property type="term" value="F:4 iron, 4 sulfur cluster binding"/>
    <property type="evidence" value="ECO:0007669"/>
    <property type="project" value="UniProtKB-KW"/>
</dbReference>
<dbReference type="Proteomes" id="UP000050360">
    <property type="component" value="Unassembled WGS sequence"/>
</dbReference>
<dbReference type="Pfam" id="PF01077">
    <property type="entry name" value="NIR_SIR"/>
    <property type="match status" value="1"/>
</dbReference>
<dbReference type="InterPro" id="IPR045854">
    <property type="entry name" value="NO2/SO3_Rdtase_4Fe4S_sf"/>
</dbReference>
<dbReference type="SUPFAM" id="SSF54862">
    <property type="entry name" value="4Fe-4S ferredoxins"/>
    <property type="match status" value="1"/>
</dbReference>
<keyword evidence="7" id="KW-0411">Iron-sulfur</keyword>
<keyword evidence="3" id="KW-0349">Heme</keyword>
<protein>
    <submittedName>
        <fullName evidence="9">Sulfite reductase subunit beta</fullName>
    </submittedName>
</protein>
<organism evidence="9 10">
    <name type="scientific">Candidatus Methanoperedens nitratireducens</name>
    <dbReference type="NCBI Taxonomy" id="1392998"/>
    <lineage>
        <taxon>Archaea</taxon>
        <taxon>Methanobacteriati</taxon>
        <taxon>Methanobacteriota</taxon>
        <taxon>Stenosarchaea group</taxon>
        <taxon>Methanomicrobia</taxon>
        <taxon>Methanosarcinales</taxon>
        <taxon>ANME-2 cluster</taxon>
        <taxon>Candidatus Methanoperedentaceae</taxon>
        <taxon>Candidatus Methanoperedens</taxon>
    </lineage>
</organism>
<dbReference type="PROSITE" id="PS00365">
    <property type="entry name" value="NIR_SIR"/>
    <property type="match status" value="1"/>
</dbReference>
<comment type="caution">
    <text evidence="9">The sequence shown here is derived from an EMBL/GenBank/DDBJ whole genome shotgun (WGS) entry which is preliminary data.</text>
</comment>
<dbReference type="SUPFAM" id="SSF55124">
    <property type="entry name" value="Nitrite/Sulfite reductase N-terminal domain-like"/>
    <property type="match status" value="1"/>
</dbReference>
<dbReference type="InterPro" id="IPR005117">
    <property type="entry name" value="NiRdtase/SiRdtase_haem-b_fer"/>
</dbReference>
<keyword evidence="4" id="KW-0479">Metal-binding</keyword>
<dbReference type="InterPro" id="IPR006066">
    <property type="entry name" value="NO2/SO3_Rdtase_FeS/sirohaem_BS"/>
</dbReference>
<dbReference type="Pfam" id="PF03460">
    <property type="entry name" value="NIR_SIR_ferr"/>
    <property type="match status" value="1"/>
</dbReference>
<keyword evidence="6" id="KW-0408">Iron</keyword>
<dbReference type="GO" id="GO:0046872">
    <property type="term" value="F:metal ion binding"/>
    <property type="evidence" value="ECO:0007669"/>
    <property type="project" value="UniProtKB-KW"/>
</dbReference>
<sequence length="285" mass="31324">MTLEKLDISILKKSGYMKQKQKDLFVVRLRMPCGNVTSDQLSGISRLSRKYGTGYIHITTRQGMQIPNVDIHNLDAITKELEDNGTPPGSCGPRVRNIISCPGNLECNYGIIDTYGLAGILDKEFFGEDMPVKIKFAVTGCPNACAKPQENDLGVMGILKPSINTDACSGCGTCTFMCPEKAIVLEDDKAKIIWDKCNLCGACVGTCPSDLINEEWKGYKLFVGGKIGKYPKLGKELTATKSAEEAVAIFRRIINWSKKNTNIGERFGDCLERVGFEKFSKDILG</sequence>
<dbReference type="AlphaFoldDB" id="A0A0P7ZCB5"/>
<dbReference type="Gene3D" id="3.90.480.20">
    <property type="match status" value="1"/>
</dbReference>
<dbReference type="InterPro" id="IPR045169">
    <property type="entry name" value="NO2/SO3_Rdtase_4Fe4S_prot"/>
</dbReference>
<gene>
    <name evidence="9" type="ORF">MPEBLZ_03163</name>
</gene>
<evidence type="ECO:0000256" key="5">
    <source>
        <dbReference type="ARBA" id="ARBA00023002"/>
    </source>
</evidence>
<evidence type="ECO:0000256" key="2">
    <source>
        <dbReference type="ARBA" id="ARBA00022485"/>
    </source>
</evidence>
<dbReference type="InterPro" id="IPR017900">
    <property type="entry name" value="4Fe4S_Fe_S_CS"/>
</dbReference>
<evidence type="ECO:0000256" key="6">
    <source>
        <dbReference type="ARBA" id="ARBA00023004"/>
    </source>
</evidence>
<dbReference type="PRINTS" id="PR00397">
    <property type="entry name" value="SIROHAEM"/>
</dbReference>
<dbReference type="InterPro" id="IPR017896">
    <property type="entry name" value="4Fe4S_Fe-S-bd"/>
</dbReference>
<dbReference type="Gene3D" id="3.30.413.10">
    <property type="entry name" value="Sulfite Reductase Hemoprotein, domain 1"/>
    <property type="match status" value="1"/>
</dbReference>
<dbReference type="InterPro" id="IPR006067">
    <property type="entry name" value="NO2/SO3_Rdtase_4Fe4S_dom"/>
</dbReference>
<feature type="domain" description="4Fe-4S ferredoxin-type" evidence="8">
    <location>
        <begin position="189"/>
        <end position="217"/>
    </location>
</feature>
<dbReference type="GO" id="GO:0016491">
    <property type="term" value="F:oxidoreductase activity"/>
    <property type="evidence" value="ECO:0007669"/>
    <property type="project" value="UniProtKB-KW"/>
</dbReference>
<evidence type="ECO:0000313" key="9">
    <source>
        <dbReference type="EMBL" id="KPQ42279.1"/>
    </source>
</evidence>
<dbReference type="PROSITE" id="PS51379">
    <property type="entry name" value="4FE4S_FER_2"/>
    <property type="match status" value="2"/>
</dbReference>
<keyword evidence="5" id="KW-0560">Oxidoreductase</keyword>
<dbReference type="Pfam" id="PF00037">
    <property type="entry name" value="Fer4"/>
    <property type="match status" value="2"/>
</dbReference>
<name>A0A0P7ZCB5_9EURY</name>
<dbReference type="PROSITE" id="PS00198">
    <property type="entry name" value="4FE4S_FER_1"/>
    <property type="match status" value="1"/>
</dbReference>
<evidence type="ECO:0000256" key="1">
    <source>
        <dbReference type="ARBA" id="ARBA00010429"/>
    </source>
</evidence>
<dbReference type="PANTHER" id="PTHR11493:SF54">
    <property type="entry name" value="ANAEROBIC SULFITE REDUCTASE SUBUNIT C"/>
    <property type="match status" value="1"/>
</dbReference>
<evidence type="ECO:0000256" key="3">
    <source>
        <dbReference type="ARBA" id="ARBA00022617"/>
    </source>
</evidence>
<keyword evidence="2" id="KW-0004">4Fe-4S</keyword>
<evidence type="ECO:0000256" key="7">
    <source>
        <dbReference type="ARBA" id="ARBA00023014"/>
    </source>
</evidence>